<dbReference type="InterPro" id="IPR020056">
    <property type="entry name" value="Rbsml_bL25/Gln-tRNA_synth_N"/>
</dbReference>
<dbReference type="PANTHER" id="PTHR33284:SF1">
    <property type="entry name" value="RIBOSOMAL PROTEIN L25_GLN-TRNA SYNTHETASE, ANTI-CODON-BINDING DOMAIN-CONTAINING PROTEIN"/>
    <property type="match status" value="1"/>
</dbReference>
<dbReference type="EMBL" id="SOAZ01000014">
    <property type="protein sequence ID" value="TDT52030.1"/>
    <property type="molecule type" value="Genomic_DNA"/>
</dbReference>
<reference evidence="8 9" key="1">
    <citation type="submission" date="2019-03" db="EMBL/GenBank/DDBJ databases">
        <title>Genomic Encyclopedia of Type Strains, Phase IV (KMG-IV): sequencing the most valuable type-strain genomes for metagenomic binning, comparative biology and taxonomic classification.</title>
        <authorList>
            <person name="Goeker M."/>
        </authorList>
    </citation>
    <scope>NUCLEOTIDE SEQUENCE [LARGE SCALE GENOMIC DNA]</scope>
    <source>
        <strain evidence="8 9">DSM 24455</strain>
    </source>
</reference>
<dbReference type="GO" id="GO:0022625">
    <property type="term" value="C:cytosolic large ribosomal subunit"/>
    <property type="evidence" value="ECO:0007669"/>
    <property type="project" value="TreeGrafter"/>
</dbReference>
<feature type="domain" description="Large ribosomal subunit protein bL25 beta" evidence="7">
    <location>
        <begin position="97"/>
        <end position="178"/>
    </location>
</feature>
<evidence type="ECO:0000259" key="6">
    <source>
        <dbReference type="Pfam" id="PF01386"/>
    </source>
</evidence>
<dbReference type="RefSeq" id="WP_133628430.1">
    <property type="nucleotide sequence ID" value="NZ_SOAZ01000014.1"/>
</dbReference>
<comment type="function">
    <text evidence="5">This is one of the proteins that binds to the 5S RNA in the ribosome where it forms part of the central protuberance.</text>
</comment>
<dbReference type="GO" id="GO:0006412">
    <property type="term" value="P:translation"/>
    <property type="evidence" value="ECO:0007669"/>
    <property type="project" value="UniProtKB-UniRule"/>
</dbReference>
<gene>
    <name evidence="5" type="primary">rplY</name>
    <name evidence="5" type="synonym">ctc</name>
    <name evidence="8" type="ORF">EDD71_11410</name>
</gene>
<evidence type="ECO:0000313" key="9">
    <source>
        <dbReference type="Proteomes" id="UP000295325"/>
    </source>
</evidence>
<evidence type="ECO:0000256" key="2">
    <source>
        <dbReference type="ARBA" id="ARBA00022884"/>
    </source>
</evidence>
<comment type="similarity">
    <text evidence="5">Belongs to the bacterial ribosomal protein bL25 family. CTC subfamily.</text>
</comment>
<dbReference type="OrthoDB" id="9790002at2"/>
<feature type="domain" description="Large ribosomal subunit protein bL25 L25" evidence="6">
    <location>
        <begin position="8"/>
        <end position="88"/>
    </location>
</feature>
<evidence type="ECO:0000259" key="7">
    <source>
        <dbReference type="Pfam" id="PF14693"/>
    </source>
</evidence>
<accession>A0A4V3ESB1</accession>
<dbReference type="InterPro" id="IPR011035">
    <property type="entry name" value="Ribosomal_bL25/Gln-tRNA_synth"/>
</dbReference>
<keyword evidence="4 5" id="KW-0687">Ribonucleoprotein</keyword>
<dbReference type="GO" id="GO:0008097">
    <property type="term" value="F:5S rRNA binding"/>
    <property type="evidence" value="ECO:0007669"/>
    <property type="project" value="InterPro"/>
</dbReference>
<sequence length="185" mass="20611">MSDAVIRAIERTEKPNRARKDGFVPGVIYGKGISSKSVKFEAEKLKRLLRGCNKNGKIGVKIEEEIKQCVIKEIQKDPLTGNILHIELQIVNENDIVKLKVPVAFNGQDRLQERKELLQIFIPEVEVTGRAADIPGVISVNVENKKSGDKIYIKDISLGSKIKIENDPDEIIAVVTEAKELDEAV</sequence>
<dbReference type="InterPro" id="IPR029751">
    <property type="entry name" value="Ribosomal_L25_dom"/>
</dbReference>
<dbReference type="Gene3D" id="2.170.120.20">
    <property type="entry name" value="Ribosomal protein L25, beta domain"/>
    <property type="match status" value="1"/>
</dbReference>
<keyword evidence="9" id="KW-1185">Reference proteome</keyword>
<comment type="subunit">
    <text evidence="5">Part of the 50S ribosomal subunit; part of the 5S rRNA/L5/L18/L25 subcomplex. Contacts the 5S rRNA. Binds to the 5S rRNA independently of L5 and L18.</text>
</comment>
<name>A0A4V3ESB1_9CLOT</name>
<dbReference type="Gene3D" id="2.40.240.10">
    <property type="entry name" value="Ribosomal Protein L25, Chain P"/>
    <property type="match status" value="1"/>
</dbReference>
<keyword evidence="2 5" id="KW-0694">RNA-binding</keyword>
<dbReference type="NCBIfam" id="TIGR00731">
    <property type="entry name" value="bL25_bact_ctc"/>
    <property type="match status" value="1"/>
</dbReference>
<dbReference type="CDD" id="cd00495">
    <property type="entry name" value="Ribosomal_L25_TL5_CTC"/>
    <property type="match status" value="1"/>
</dbReference>
<keyword evidence="1 5" id="KW-0699">rRNA-binding</keyword>
<dbReference type="InterPro" id="IPR001021">
    <property type="entry name" value="Ribosomal_bL25_long"/>
</dbReference>
<evidence type="ECO:0000256" key="4">
    <source>
        <dbReference type="ARBA" id="ARBA00023274"/>
    </source>
</evidence>
<proteinExistence type="inferred from homology"/>
<organism evidence="8 9">
    <name type="scientific">Fonticella tunisiensis</name>
    <dbReference type="NCBI Taxonomy" id="1096341"/>
    <lineage>
        <taxon>Bacteria</taxon>
        <taxon>Bacillati</taxon>
        <taxon>Bacillota</taxon>
        <taxon>Clostridia</taxon>
        <taxon>Eubacteriales</taxon>
        <taxon>Clostridiaceae</taxon>
        <taxon>Fonticella</taxon>
    </lineage>
</organism>
<dbReference type="PANTHER" id="PTHR33284">
    <property type="entry name" value="RIBOSOMAL PROTEIN L25/GLN-TRNA SYNTHETASE, ANTI-CODON-BINDING DOMAIN-CONTAINING PROTEIN"/>
    <property type="match status" value="1"/>
</dbReference>
<comment type="caution">
    <text evidence="8">The sequence shown here is derived from an EMBL/GenBank/DDBJ whole genome shotgun (WGS) entry which is preliminary data.</text>
</comment>
<evidence type="ECO:0000256" key="5">
    <source>
        <dbReference type="HAMAP-Rule" id="MF_01334"/>
    </source>
</evidence>
<evidence type="ECO:0000313" key="8">
    <source>
        <dbReference type="EMBL" id="TDT52030.1"/>
    </source>
</evidence>
<dbReference type="Pfam" id="PF01386">
    <property type="entry name" value="Ribosomal_L25p"/>
    <property type="match status" value="1"/>
</dbReference>
<dbReference type="InterPro" id="IPR020057">
    <property type="entry name" value="Ribosomal_bL25_b-dom"/>
</dbReference>
<keyword evidence="3 5" id="KW-0689">Ribosomal protein</keyword>
<dbReference type="Proteomes" id="UP000295325">
    <property type="component" value="Unassembled WGS sequence"/>
</dbReference>
<dbReference type="HAMAP" id="MF_01334">
    <property type="entry name" value="Ribosomal_bL25_CTC"/>
    <property type="match status" value="1"/>
</dbReference>
<dbReference type="InterPro" id="IPR037121">
    <property type="entry name" value="Ribosomal_bL25_C"/>
</dbReference>
<evidence type="ECO:0000256" key="3">
    <source>
        <dbReference type="ARBA" id="ARBA00022980"/>
    </source>
</evidence>
<evidence type="ECO:0000256" key="1">
    <source>
        <dbReference type="ARBA" id="ARBA00022730"/>
    </source>
</evidence>
<dbReference type="GO" id="GO:0003735">
    <property type="term" value="F:structural constituent of ribosome"/>
    <property type="evidence" value="ECO:0007669"/>
    <property type="project" value="InterPro"/>
</dbReference>
<protein>
    <recommendedName>
        <fullName evidence="5">Large ribosomal subunit protein bL25</fullName>
    </recommendedName>
    <alternativeName>
        <fullName evidence="5">General stress protein CTC</fullName>
    </alternativeName>
</protein>
<dbReference type="Pfam" id="PF14693">
    <property type="entry name" value="Ribosomal_TL5_C"/>
    <property type="match status" value="1"/>
</dbReference>
<dbReference type="AlphaFoldDB" id="A0A4V3ESB1"/>
<dbReference type="SUPFAM" id="SSF50715">
    <property type="entry name" value="Ribosomal protein L25-like"/>
    <property type="match status" value="1"/>
</dbReference>
<dbReference type="InterPro" id="IPR020930">
    <property type="entry name" value="Ribosomal_uL5_bac-type"/>
</dbReference>